<keyword evidence="2" id="KW-0645">Protease</keyword>
<feature type="domain" description="LD-carboxypeptidase N-terminal" evidence="1">
    <location>
        <begin position="14"/>
        <end position="129"/>
    </location>
</feature>
<dbReference type="STRING" id="203124.Tery_4632"/>
<gene>
    <name evidence="2" type="ordered locus">Tery_4632</name>
</gene>
<protein>
    <submittedName>
        <fullName evidence="2">Peptidase U61, LD-carboxypeptidase A</fullName>
    </submittedName>
</protein>
<dbReference type="GO" id="GO:0004180">
    <property type="term" value="F:carboxypeptidase activity"/>
    <property type="evidence" value="ECO:0007669"/>
    <property type="project" value="UniProtKB-KW"/>
</dbReference>
<organism evidence="2">
    <name type="scientific">Trichodesmium erythraeum (strain IMS101)</name>
    <dbReference type="NCBI Taxonomy" id="203124"/>
    <lineage>
        <taxon>Bacteria</taxon>
        <taxon>Bacillati</taxon>
        <taxon>Cyanobacteriota</taxon>
        <taxon>Cyanophyceae</taxon>
        <taxon>Oscillatoriophycideae</taxon>
        <taxon>Oscillatoriales</taxon>
        <taxon>Microcoleaceae</taxon>
        <taxon>Trichodesmium</taxon>
    </lineage>
</organism>
<dbReference type="Pfam" id="PF02016">
    <property type="entry name" value="Peptidase_S66"/>
    <property type="match status" value="1"/>
</dbReference>
<proteinExistence type="predicted"/>
<evidence type="ECO:0000259" key="1">
    <source>
        <dbReference type="Pfam" id="PF02016"/>
    </source>
</evidence>
<dbReference type="PANTHER" id="PTHR30237">
    <property type="entry name" value="MURAMOYLTETRAPEPTIDE CARBOXYPEPTIDASE"/>
    <property type="match status" value="1"/>
</dbReference>
<dbReference type="RefSeq" id="WP_011613921.1">
    <property type="nucleotide sequence ID" value="NC_008312.1"/>
</dbReference>
<reference evidence="2" key="1">
    <citation type="submission" date="2006-06" db="EMBL/GenBank/DDBJ databases">
        <title>Complete sequence of Trichodesmium erythraeum IMS101.</title>
        <authorList>
            <consortium name="US DOE Joint Genome Institute"/>
            <person name="Copeland A."/>
            <person name="Lucas S."/>
            <person name="Lapidus A."/>
            <person name="Barry K."/>
            <person name="Detter J.C."/>
            <person name="Glavina del Rio T."/>
            <person name="Hammon N."/>
            <person name="Israni S."/>
            <person name="Dalin E."/>
            <person name="Tice H."/>
            <person name="Pitluck S."/>
            <person name="Kiss H."/>
            <person name="Munk A.C."/>
            <person name="Brettin T."/>
            <person name="Bruce D."/>
            <person name="Han C."/>
            <person name="Tapia R."/>
            <person name="Gilna P."/>
            <person name="Schmutz J."/>
            <person name="Larimer F."/>
            <person name="Land M."/>
            <person name="Hauser L."/>
            <person name="Kyrpides N."/>
            <person name="Kim E."/>
            <person name="Richardson P."/>
        </authorList>
    </citation>
    <scope>NUCLEOTIDE SEQUENCE [LARGE SCALE GENOMIC DNA]</scope>
    <source>
        <strain evidence="2">IMS101</strain>
    </source>
</reference>
<dbReference type="HOGENOM" id="CLU_1694737_0_0_3"/>
<dbReference type="OrthoDB" id="9807329at2"/>
<keyword evidence="2" id="KW-0121">Carboxypeptidase</keyword>
<accession>Q10VX0</accession>
<dbReference type="eggNOG" id="COG1619">
    <property type="taxonomic scope" value="Bacteria"/>
</dbReference>
<name>Q10VX0_TRIEI</name>
<dbReference type="SUPFAM" id="SSF52317">
    <property type="entry name" value="Class I glutamine amidotransferase-like"/>
    <property type="match status" value="1"/>
</dbReference>
<dbReference type="InterPro" id="IPR027478">
    <property type="entry name" value="LdcA_N"/>
</dbReference>
<dbReference type="AlphaFoldDB" id="Q10VX0"/>
<dbReference type="InterPro" id="IPR040449">
    <property type="entry name" value="Peptidase_S66_N"/>
</dbReference>
<sequence length="155" mass="17244">MLKATRFKVGDTVALVSFTSIAFKHELKYINLILSKQKLKVKVATHTLDKYGYLAGKDIDCAADINTMFADEEVKALITSRSGWGSSRILSLLNYNLIRKNPKIIIDYSDITALLLAIYPGSGLVTFHGSSATSIWNKFSVAYLKDILFEEKAMS</sequence>
<dbReference type="KEGG" id="ter:Tery_4632"/>
<dbReference type="InterPro" id="IPR029062">
    <property type="entry name" value="Class_I_gatase-like"/>
</dbReference>
<dbReference type="PANTHER" id="PTHR30237:SF2">
    <property type="entry name" value="MUREIN TETRAPEPTIDE CARBOXYPEPTIDASE"/>
    <property type="match status" value="1"/>
</dbReference>
<dbReference type="Gene3D" id="3.40.50.10740">
    <property type="entry name" value="Class I glutamine amidotransferase-like"/>
    <property type="match status" value="1"/>
</dbReference>
<dbReference type="InterPro" id="IPR003507">
    <property type="entry name" value="S66_fam"/>
</dbReference>
<evidence type="ECO:0000313" key="2">
    <source>
        <dbReference type="EMBL" id="ABG53604.1"/>
    </source>
</evidence>
<dbReference type="EMBL" id="CP000393">
    <property type="protein sequence ID" value="ABG53604.1"/>
    <property type="molecule type" value="Genomic_DNA"/>
</dbReference>
<keyword evidence="2" id="KW-0378">Hydrolase</keyword>